<name>A0A7L9GEG2_9PSED</name>
<gene>
    <name evidence="2" type="ORF">ICN73_23420</name>
</gene>
<reference evidence="2" key="1">
    <citation type="submission" date="2020-09" db="EMBL/GenBank/DDBJ databases">
        <title>Complete genome sequence of Pseudomonas taiwanensis CC, a plant growth-promoting and biotite-weathering strain.</title>
        <authorList>
            <person name="Cheng C."/>
        </authorList>
    </citation>
    <scope>NUCLEOTIDE SEQUENCE [LARGE SCALE GENOMIC DNA]</scope>
    <source>
        <strain evidence="2">WRS8</strain>
    </source>
</reference>
<dbReference type="Proteomes" id="UP000593847">
    <property type="component" value="Chromosome"/>
</dbReference>
<dbReference type="Gene3D" id="3.10.310.70">
    <property type="match status" value="1"/>
</dbReference>
<dbReference type="InterPro" id="IPR013108">
    <property type="entry name" value="Amidohydro_3"/>
</dbReference>
<accession>A0A7L9GEG2</accession>
<dbReference type="Gene3D" id="2.30.40.10">
    <property type="entry name" value="Urease, subunit C, domain 1"/>
    <property type="match status" value="1"/>
</dbReference>
<dbReference type="PANTHER" id="PTHR22642:SF2">
    <property type="entry name" value="PROTEIN LONG AFTER FAR-RED 3"/>
    <property type="match status" value="1"/>
</dbReference>
<dbReference type="RefSeq" id="WP_014755991.1">
    <property type="nucleotide sequence ID" value="NZ_CP062699.1"/>
</dbReference>
<feature type="domain" description="Amidohydrolase 3" evidence="1">
    <location>
        <begin position="56"/>
        <end position="551"/>
    </location>
</feature>
<dbReference type="InterPro" id="IPR011059">
    <property type="entry name" value="Metal-dep_hydrolase_composite"/>
</dbReference>
<dbReference type="AlphaFoldDB" id="A0A7L9GEG2"/>
<dbReference type="Gene3D" id="3.20.20.140">
    <property type="entry name" value="Metal-dependent hydrolases"/>
    <property type="match status" value="1"/>
</dbReference>
<sequence length="555" mass="59641">MNTSQNAGAELIMFNGAIYTMNSNCPWVNALAIRDGRLIAVGTETDVRTAVSPSAQVIDLQGRMVMPGIIDVHNHFLFAGRAELYEEHFLPNLSLAQVLEKVRHAAMKQPSDGWIVGGSLGSGLLSELTLEALRALDEAAGGRPVMLRDDSFHNRWANSAALRLAGIDADTPNPLNGEIVRDAATGEPTGLLLEAACSLVEAAVGKALAMSPQLDINAGAHALRRLNAYGVTGFQEAFTMRPVMDAIKALDDAGKLTAWVVGSLPVVEAGLAPHEWGDTLFALRDSYRSRHFRPDAGKILLDGVPTTRTSAMLDPYIPDPLHPCCFRGATTMSVPQLARALSDCEALGIAVKIHSTGDGAVRAALDAVEVLRSFNGPGLTHQIAHASFIHSDDIPRFAELNVAADLSPMLWFPGVINEAIRATVPLERAEHYWPNRDLHESGALIAGGSDWPVTPDPNPWVGIQGMVTRRDPSGQFPGALWPEQALDLGTVLRAYTLNPARAMGIADETGSIEVGKSADLIVLDRHLFNIPVDELAATRVLATWFEGRVVYEQTP</sequence>
<dbReference type="Pfam" id="PF07969">
    <property type="entry name" value="Amidohydro_3"/>
    <property type="match status" value="1"/>
</dbReference>
<keyword evidence="3" id="KW-1185">Reference proteome</keyword>
<dbReference type="SUPFAM" id="SSF51338">
    <property type="entry name" value="Composite domain of metallo-dependent hydrolases"/>
    <property type="match status" value="1"/>
</dbReference>
<dbReference type="PANTHER" id="PTHR22642">
    <property type="entry name" value="IMIDAZOLONEPROPIONASE"/>
    <property type="match status" value="1"/>
</dbReference>
<dbReference type="InterPro" id="IPR033932">
    <property type="entry name" value="YtcJ-like"/>
</dbReference>
<protein>
    <submittedName>
        <fullName evidence="2">Amidohydrolase</fullName>
    </submittedName>
</protein>
<dbReference type="CDD" id="cd01300">
    <property type="entry name" value="YtcJ_like"/>
    <property type="match status" value="1"/>
</dbReference>
<evidence type="ECO:0000313" key="2">
    <source>
        <dbReference type="EMBL" id="QOJ90781.1"/>
    </source>
</evidence>
<organism evidence="2 3">
    <name type="scientific">Pseudomonas taiwanensis</name>
    <dbReference type="NCBI Taxonomy" id="470150"/>
    <lineage>
        <taxon>Bacteria</taxon>
        <taxon>Pseudomonadati</taxon>
        <taxon>Pseudomonadota</taxon>
        <taxon>Gammaproteobacteria</taxon>
        <taxon>Pseudomonadales</taxon>
        <taxon>Pseudomonadaceae</taxon>
        <taxon>Pseudomonas</taxon>
    </lineage>
</organism>
<proteinExistence type="predicted"/>
<dbReference type="KEGG" id="ptai:ICN73_23420"/>
<dbReference type="EMBL" id="CP062699">
    <property type="protein sequence ID" value="QOJ90781.1"/>
    <property type="molecule type" value="Genomic_DNA"/>
</dbReference>
<evidence type="ECO:0000313" key="3">
    <source>
        <dbReference type="Proteomes" id="UP000593847"/>
    </source>
</evidence>
<dbReference type="InterPro" id="IPR032466">
    <property type="entry name" value="Metal_Hydrolase"/>
</dbReference>
<dbReference type="GO" id="GO:0016810">
    <property type="term" value="F:hydrolase activity, acting on carbon-nitrogen (but not peptide) bonds"/>
    <property type="evidence" value="ECO:0007669"/>
    <property type="project" value="InterPro"/>
</dbReference>
<dbReference type="SUPFAM" id="SSF51556">
    <property type="entry name" value="Metallo-dependent hydrolases"/>
    <property type="match status" value="1"/>
</dbReference>
<evidence type="ECO:0000259" key="1">
    <source>
        <dbReference type="Pfam" id="PF07969"/>
    </source>
</evidence>